<dbReference type="PANTHER" id="PTHR34379">
    <property type="entry name" value="OS07G0553800 PROTEIN"/>
    <property type="match status" value="1"/>
</dbReference>
<reference evidence="3" key="1">
    <citation type="submission" date="2018-02" db="EMBL/GenBank/DDBJ databases">
        <authorList>
            <person name="Cohen D.B."/>
            <person name="Kent A.D."/>
        </authorList>
    </citation>
    <scope>NUCLEOTIDE SEQUENCE</scope>
</reference>
<dbReference type="EMBL" id="OIVN01000424">
    <property type="protein sequence ID" value="SPC79960.1"/>
    <property type="molecule type" value="Genomic_DNA"/>
</dbReference>
<sequence length="281" mass="31791">MNNNNNNNNTKKKKKFLLCFRPMTTEGLDDPVFKYIAVEEEEGMFFPKILAPDKKEEEQEQEPEEEKGGGRRKKDRNVKLSRILKAVFTGTFLAKKLRKRKLRQSSFRSETNIATNGDKSLNSVNNNSMKQDVNNLSINSNVSSCSRCSAAFTSTTLCSSCSSSSASNSRSISQRCNSLRSNLIGSKQKQEDNDNNVQEHGKGRYGFYIGLCLPIISLLALICWGKVFAIFCTSMGFFLVSWRCRCDLPEDGIKSLEFDSNEYKKRIIMEGLLKRNRAHGV</sequence>
<dbReference type="PANTHER" id="PTHR34379:SF6">
    <property type="entry name" value="PROTEIN 3F"/>
    <property type="match status" value="1"/>
</dbReference>
<keyword evidence="2" id="KW-0812">Transmembrane</keyword>
<accession>A0A2N9EYY5</accession>
<evidence type="ECO:0000313" key="3">
    <source>
        <dbReference type="EMBL" id="SPC79960.1"/>
    </source>
</evidence>
<dbReference type="AlphaFoldDB" id="A0A2N9EYY5"/>
<feature type="region of interest" description="Disordered" evidence="1">
    <location>
        <begin position="104"/>
        <end position="128"/>
    </location>
</feature>
<protein>
    <submittedName>
        <fullName evidence="3">Uncharacterized protein</fullName>
    </submittedName>
</protein>
<gene>
    <name evidence="3" type="ORF">FSB_LOCUS7842</name>
</gene>
<keyword evidence="2" id="KW-0472">Membrane</keyword>
<organism evidence="3">
    <name type="scientific">Fagus sylvatica</name>
    <name type="common">Beechnut</name>
    <dbReference type="NCBI Taxonomy" id="28930"/>
    <lineage>
        <taxon>Eukaryota</taxon>
        <taxon>Viridiplantae</taxon>
        <taxon>Streptophyta</taxon>
        <taxon>Embryophyta</taxon>
        <taxon>Tracheophyta</taxon>
        <taxon>Spermatophyta</taxon>
        <taxon>Magnoliopsida</taxon>
        <taxon>eudicotyledons</taxon>
        <taxon>Gunneridae</taxon>
        <taxon>Pentapetalae</taxon>
        <taxon>rosids</taxon>
        <taxon>fabids</taxon>
        <taxon>Fagales</taxon>
        <taxon>Fagaceae</taxon>
        <taxon>Fagus</taxon>
    </lineage>
</organism>
<keyword evidence="2" id="KW-1133">Transmembrane helix</keyword>
<dbReference type="InterPro" id="IPR040411">
    <property type="entry name" value="At5g23160-like"/>
</dbReference>
<name>A0A2N9EYY5_FAGSY</name>
<evidence type="ECO:0000256" key="2">
    <source>
        <dbReference type="SAM" id="Phobius"/>
    </source>
</evidence>
<feature type="region of interest" description="Disordered" evidence="1">
    <location>
        <begin position="50"/>
        <end position="76"/>
    </location>
</feature>
<proteinExistence type="predicted"/>
<evidence type="ECO:0000256" key="1">
    <source>
        <dbReference type="SAM" id="MobiDB-lite"/>
    </source>
</evidence>
<feature type="transmembrane region" description="Helical" evidence="2">
    <location>
        <begin position="207"/>
        <end position="240"/>
    </location>
</feature>